<dbReference type="EMBL" id="JMSN01000197">
    <property type="protein sequence ID" value="KDN35744.1"/>
    <property type="molecule type" value="Genomic_DNA"/>
</dbReference>
<dbReference type="AlphaFoldDB" id="A0A066VAG4"/>
<protein>
    <submittedName>
        <fullName evidence="1">Uncharacterized protein</fullName>
    </submittedName>
</protein>
<reference evidence="1 2" key="1">
    <citation type="submission" date="2014-05" db="EMBL/GenBank/DDBJ databases">
        <title>Draft genome sequence of a rare smut relative, Tilletiaria anomala UBC 951.</title>
        <authorList>
            <consortium name="DOE Joint Genome Institute"/>
            <person name="Toome M."/>
            <person name="Kuo A."/>
            <person name="Henrissat B."/>
            <person name="Lipzen A."/>
            <person name="Tritt A."/>
            <person name="Yoshinaga Y."/>
            <person name="Zane M."/>
            <person name="Barry K."/>
            <person name="Grigoriev I.V."/>
            <person name="Spatafora J.W."/>
            <person name="Aimea M.C."/>
        </authorList>
    </citation>
    <scope>NUCLEOTIDE SEQUENCE [LARGE SCALE GENOMIC DNA]</scope>
    <source>
        <strain evidence="1 2">UBC 951</strain>
    </source>
</reference>
<dbReference type="HOGENOM" id="CLU_2529048_0_0_1"/>
<evidence type="ECO:0000313" key="2">
    <source>
        <dbReference type="Proteomes" id="UP000027361"/>
    </source>
</evidence>
<comment type="caution">
    <text evidence="1">The sequence shown here is derived from an EMBL/GenBank/DDBJ whole genome shotgun (WGS) entry which is preliminary data.</text>
</comment>
<name>A0A066VAG4_TILAU</name>
<proteinExistence type="predicted"/>
<dbReference type="Proteomes" id="UP000027361">
    <property type="component" value="Unassembled WGS sequence"/>
</dbReference>
<dbReference type="RefSeq" id="XP_013239857.1">
    <property type="nucleotide sequence ID" value="XM_013384403.1"/>
</dbReference>
<keyword evidence="2" id="KW-1185">Reference proteome</keyword>
<sequence length="84" mass="9005">MISAMFTHNSADCHLQRAEYKAISVLSTVDWVQGLLIVIPLQICAVGADVASLVNWPSPASNSLLSDCENCYEGILQLQGVIDG</sequence>
<organism evidence="1 2">
    <name type="scientific">Tilletiaria anomala (strain ATCC 24038 / CBS 436.72 / UBC 951)</name>
    <dbReference type="NCBI Taxonomy" id="1037660"/>
    <lineage>
        <taxon>Eukaryota</taxon>
        <taxon>Fungi</taxon>
        <taxon>Dikarya</taxon>
        <taxon>Basidiomycota</taxon>
        <taxon>Ustilaginomycotina</taxon>
        <taxon>Exobasidiomycetes</taxon>
        <taxon>Georgefischeriales</taxon>
        <taxon>Tilletiariaceae</taxon>
        <taxon>Tilletiaria</taxon>
    </lineage>
</organism>
<dbReference type="InParanoid" id="A0A066VAG4"/>
<evidence type="ECO:0000313" key="1">
    <source>
        <dbReference type="EMBL" id="KDN35744.1"/>
    </source>
</evidence>
<gene>
    <name evidence="1" type="ORF">K437DRAFT_68122</name>
</gene>
<dbReference type="GeneID" id="25267709"/>
<accession>A0A066VAG4</accession>